<reference evidence="3" key="1">
    <citation type="journal article" date="2022" name="J Glob Antimicrob Resist">
        <title>Comparative analysis of IMP-4- and OXA-58-containing plasmids of three carbapenemase-producing Acinetobacter ursingii strains in the Netherlands.</title>
        <authorList>
            <person name="Hendrickx A.P.A."/>
            <person name="Schade R.P."/>
            <person name="Landman F."/>
            <person name="Bosch T."/>
            <person name="Schouls L.M."/>
            <person name="van Dijk K."/>
        </authorList>
    </citation>
    <scope>NUCLEOTIDE SEQUENCE</scope>
    <source>
        <strain evidence="3">RIVM_C010761</strain>
    </source>
</reference>
<dbReference type="EMBL" id="CP089044">
    <property type="protein sequence ID" value="UYF76130.1"/>
    <property type="molecule type" value="Genomic_DNA"/>
</dbReference>
<dbReference type="GO" id="GO:0120010">
    <property type="term" value="P:intermembrane phospholipid transfer"/>
    <property type="evidence" value="ECO:0007669"/>
    <property type="project" value="TreeGrafter"/>
</dbReference>
<dbReference type="AlphaFoldDB" id="A0A3F3LAI0"/>
<evidence type="ECO:0000313" key="3">
    <source>
        <dbReference type="EMBL" id="UYF76130.1"/>
    </source>
</evidence>
<name>A0A3F3LAI0_9GAMM</name>
<dbReference type="PRINTS" id="PR01805">
    <property type="entry name" value="VACJLIPOPROT"/>
</dbReference>
<proteinExistence type="inferred from homology"/>
<evidence type="ECO:0000313" key="4">
    <source>
        <dbReference type="Proteomes" id="UP001164081"/>
    </source>
</evidence>
<protein>
    <submittedName>
        <fullName evidence="3">VacJ family lipoprotein</fullName>
    </submittedName>
</protein>
<accession>A0A3F3LAI0</accession>
<organism evidence="3 4">
    <name type="scientific">Acinetobacter ursingii</name>
    <dbReference type="NCBI Taxonomy" id="108980"/>
    <lineage>
        <taxon>Bacteria</taxon>
        <taxon>Pseudomonadati</taxon>
        <taxon>Pseudomonadota</taxon>
        <taxon>Gammaproteobacteria</taxon>
        <taxon>Moraxellales</taxon>
        <taxon>Moraxellaceae</taxon>
        <taxon>Acinetobacter</taxon>
    </lineage>
</organism>
<keyword evidence="3" id="KW-0449">Lipoprotein</keyword>
<dbReference type="PANTHER" id="PTHR30035">
    <property type="entry name" value="LIPOPROTEIN VACJ-RELATED"/>
    <property type="match status" value="1"/>
</dbReference>
<keyword evidence="2" id="KW-0732">Signal</keyword>
<dbReference type="Proteomes" id="UP001164081">
    <property type="component" value="Chromosome"/>
</dbReference>
<sequence>MHYSKLVFIGLLSTGMSFHLFAQESTNDVVTDAIEYSSIPESDTPEHRARFQKLKEIKDDLKNVKASDFKVNANAAQPDQVKDPLQPLNRQFYAFNDALDRTIVRPIAVQYTQKTPEQVRGSYRQFRKNLGEPWNAVNQLIQGRPSRAAKTFGRFTINTLTTLGLADPARRLGLPAEEESFGVTLGYYGVPSGPFLMLPFFGPSTLRDGFGLAVDSQARPQKYIMDDQDGLYWSTNMLQAIDTRAQVLDIEQILQGDKYAVIRDLYLQRKNFQIAEKKGNSAEQIQFIDDESDDSGDQN</sequence>
<dbReference type="RefSeq" id="WP_004993081.1">
    <property type="nucleotide sequence ID" value="NZ_AP018824.1"/>
</dbReference>
<dbReference type="InterPro" id="IPR007428">
    <property type="entry name" value="MlaA"/>
</dbReference>
<evidence type="ECO:0000256" key="2">
    <source>
        <dbReference type="ARBA" id="ARBA00022729"/>
    </source>
</evidence>
<comment type="similarity">
    <text evidence="1">Belongs to the MlaA family.</text>
</comment>
<dbReference type="PANTHER" id="PTHR30035:SF3">
    <property type="entry name" value="INTERMEMBRANE PHOSPHOLIPID TRANSPORT SYSTEM LIPOPROTEIN MLAA"/>
    <property type="match status" value="1"/>
</dbReference>
<evidence type="ECO:0000256" key="1">
    <source>
        <dbReference type="ARBA" id="ARBA00010634"/>
    </source>
</evidence>
<dbReference type="GO" id="GO:0016020">
    <property type="term" value="C:membrane"/>
    <property type="evidence" value="ECO:0007669"/>
    <property type="project" value="InterPro"/>
</dbReference>
<gene>
    <name evidence="3" type="ORF">LSO58_04255</name>
</gene>
<dbReference type="Pfam" id="PF04333">
    <property type="entry name" value="MlaA"/>
    <property type="match status" value="1"/>
</dbReference>